<dbReference type="AlphaFoldDB" id="A0A179G0A8"/>
<dbReference type="PANTHER" id="PTHR11079:SF203">
    <property type="entry name" value="CMP_DCMP-TYPE DEAMINASE DOMAIN-CONTAINING PROTEIN"/>
    <property type="match status" value="1"/>
</dbReference>
<evidence type="ECO:0000313" key="3">
    <source>
        <dbReference type="Proteomes" id="UP000078397"/>
    </source>
</evidence>
<dbReference type="EMBL" id="LSBJ02000002">
    <property type="protein sequence ID" value="OAQ71344.1"/>
    <property type="molecule type" value="Genomic_DNA"/>
</dbReference>
<feature type="domain" description="CMP/dCMP-type deaminase" evidence="1">
    <location>
        <begin position="26"/>
        <end position="167"/>
    </location>
</feature>
<dbReference type="Gene3D" id="3.40.140.10">
    <property type="entry name" value="Cytidine Deaminase, domain 2"/>
    <property type="match status" value="1"/>
</dbReference>
<comment type="caution">
    <text evidence="2">The sequence shown here is derived from an EMBL/GenBank/DDBJ whole genome shotgun (WGS) entry which is preliminary data.</text>
</comment>
<dbReference type="GO" id="GO:0052717">
    <property type="term" value="F:tRNA-specific adenosine-34 deaminase activity"/>
    <property type="evidence" value="ECO:0007669"/>
    <property type="project" value="TreeGrafter"/>
</dbReference>
<dbReference type="KEGG" id="pchm:VFPPC_03657"/>
<dbReference type="GeneID" id="28847127"/>
<dbReference type="RefSeq" id="XP_018147881.1">
    <property type="nucleotide sequence ID" value="XM_018283133.1"/>
</dbReference>
<dbReference type="PANTHER" id="PTHR11079">
    <property type="entry name" value="CYTOSINE DEAMINASE FAMILY MEMBER"/>
    <property type="match status" value="1"/>
</dbReference>
<evidence type="ECO:0000313" key="2">
    <source>
        <dbReference type="EMBL" id="OAQ71344.1"/>
    </source>
</evidence>
<accession>A0A179G0A8</accession>
<keyword evidence="3" id="KW-1185">Reference proteome</keyword>
<dbReference type="GO" id="GO:0002100">
    <property type="term" value="P:tRNA wobble adenosine to inosine editing"/>
    <property type="evidence" value="ECO:0007669"/>
    <property type="project" value="TreeGrafter"/>
</dbReference>
<dbReference type="STRING" id="1380566.A0A179G0A8"/>
<sequence length="237" mass="25218">MQNILSYLTAALSVGQAPLSDVPLSTRNYWMSRANAALHEVTGNPCPAQAFGSVIVNHTAGGLGELICIGANNVLSGNPTLHGETAAINNCSAILTDPKGPYKLSGQETLTAWADLTLYTNAEPCPMCATAIRWAGFKELVFGSSTKSLKEYNWTLISLSAEGLFKYTNGLPSKTAVLGGVLANETDAYFKWQFTGGSDCPPGCKKEGSECRAKVGGHAKSEENRQAAGYWSWLSKM</sequence>
<dbReference type="PROSITE" id="PS51747">
    <property type="entry name" value="CYT_DCMP_DEAMINASES_2"/>
    <property type="match status" value="1"/>
</dbReference>
<dbReference type="InterPro" id="IPR016193">
    <property type="entry name" value="Cytidine_deaminase-like"/>
</dbReference>
<name>A0A179G0A8_METCM</name>
<dbReference type="SUPFAM" id="SSF53927">
    <property type="entry name" value="Cytidine deaminase-like"/>
    <property type="match status" value="1"/>
</dbReference>
<dbReference type="OrthoDB" id="408702at2759"/>
<dbReference type="InterPro" id="IPR002125">
    <property type="entry name" value="CMP_dCMP_dom"/>
</dbReference>
<gene>
    <name evidence="2" type="ORF">VFPPC_03657</name>
</gene>
<protein>
    <submittedName>
        <fullName evidence="2">Nucleoside deaminase</fullName>
    </submittedName>
</protein>
<dbReference type="Proteomes" id="UP000078397">
    <property type="component" value="Unassembled WGS sequence"/>
</dbReference>
<proteinExistence type="predicted"/>
<dbReference type="Pfam" id="PF00383">
    <property type="entry name" value="dCMP_cyt_deam_1"/>
    <property type="match status" value="1"/>
</dbReference>
<dbReference type="CDD" id="cd01285">
    <property type="entry name" value="nucleoside_deaminase"/>
    <property type="match status" value="1"/>
</dbReference>
<reference evidence="2 3" key="1">
    <citation type="journal article" date="2016" name="PLoS Pathog.">
        <title>Biosynthesis of antibiotic leucinostatins in bio-control fungus Purpureocillium lilacinum and their inhibition on phytophthora revealed by genome mining.</title>
        <authorList>
            <person name="Wang G."/>
            <person name="Liu Z."/>
            <person name="Lin R."/>
            <person name="Li E."/>
            <person name="Mao Z."/>
            <person name="Ling J."/>
            <person name="Yang Y."/>
            <person name="Yin W.B."/>
            <person name="Xie B."/>
        </authorList>
    </citation>
    <scope>NUCLEOTIDE SEQUENCE [LARGE SCALE GENOMIC DNA]</scope>
    <source>
        <strain evidence="2">170</strain>
    </source>
</reference>
<organism evidence="2 3">
    <name type="scientific">Pochonia chlamydosporia 170</name>
    <dbReference type="NCBI Taxonomy" id="1380566"/>
    <lineage>
        <taxon>Eukaryota</taxon>
        <taxon>Fungi</taxon>
        <taxon>Dikarya</taxon>
        <taxon>Ascomycota</taxon>
        <taxon>Pezizomycotina</taxon>
        <taxon>Sordariomycetes</taxon>
        <taxon>Hypocreomycetidae</taxon>
        <taxon>Hypocreales</taxon>
        <taxon>Clavicipitaceae</taxon>
        <taxon>Pochonia</taxon>
    </lineage>
</organism>
<evidence type="ECO:0000259" key="1">
    <source>
        <dbReference type="PROSITE" id="PS51747"/>
    </source>
</evidence>